<dbReference type="AlphaFoldDB" id="A0A5J4X6J4"/>
<dbReference type="OrthoDB" id="10621408at2759"/>
<reference evidence="1 2" key="1">
    <citation type="submission" date="2019-03" db="EMBL/GenBank/DDBJ databases">
        <title>Single cell metagenomics reveals metabolic interactions within the superorganism composed of flagellate Streblomastix strix and complex community of Bacteroidetes bacteria on its surface.</title>
        <authorList>
            <person name="Treitli S.C."/>
            <person name="Kolisko M."/>
            <person name="Husnik F."/>
            <person name="Keeling P."/>
            <person name="Hampl V."/>
        </authorList>
    </citation>
    <scope>NUCLEOTIDE SEQUENCE [LARGE SCALE GENOMIC DNA]</scope>
    <source>
        <strain evidence="1">ST1C</strain>
    </source>
</reference>
<accession>A0A5J4X6J4</accession>
<sequence>MPPFAISAAQVLLAGTIRRAAVGDIDINKKLDEQQSKVIRDLFLQQFNNSKSLKFGFIRTAHGGIHIYCYIADNKLRQNSMTGIIKSLESNPLNKRYGVDVFACITPYNEESKEKDIEMS</sequence>
<evidence type="ECO:0000313" key="1">
    <source>
        <dbReference type="EMBL" id="KAA6402820.1"/>
    </source>
</evidence>
<evidence type="ECO:0000313" key="2">
    <source>
        <dbReference type="Proteomes" id="UP000324800"/>
    </source>
</evidence>
<organism evidence="1 2">
    <name type="scientific">Streblomastix strix</name>
    <dbReference type="NCBI Taxonomy" id="222440"/>
    <lineage>
        <taxon>Eukaryota</taxon>
        <taxon>Metamonada</taxon>
        <taxon>Preaxostyla</taxon>
        <taxon>Oxymonadida</taxon>
        <taxon>Streblomastigidae</taxon>
        <taxon>Streblomastix</taxon>
    </lineage>
</organism>
<dbReference type="EMBL" id="SNRW01000180">
    <property type="protein sequence ID" value="KAA6402820.1"/>
    <property type="molecule type" value="Genomic_DNA"/>
</dbReference>
<comment type="caution">
    <text evidence="1">The sequence shown here is derived from an EMBL/GenBank/DDBJ whole genome shotgun (WGS) entry which is preliminary data.</text>
</comment>
<protein>
    <submittedName>
        <fullName evidence="1">Uncharacterized protein</fullName>
    </submittedName>
</protein>
<proteinExistence type="predicted"/>
<name>A0A5J4X6J4_9EUKA</name>
<dbReference type="Proteomes" id="UP000324800">
    <property type="component" value="Unassembled WGS sequence"/>
</dbReference>
<gene>
    <name evidence="1" type="ORF">EZS28_001660</name>
</gene>